<proteinExistence type="predicted"/>
<dbReference type="Proteomes" id="UP000003953">
    <property type="component" value="Unassembled WGS sequence"/>
</dbReference>
<keyword evidence="3" id="KW-1185">Reference proteome</keyword>
<dbReference type="EMBL" id="DS990442">
    <property type="protein sequence ID" value="EEQ63074.1"/>
    <property type="molecule type" value="Genomic_DNA"/>
</dbReference>
<dbReference type="HOGENOM" id="CLU_042139_1_1_7"/>
<name>C5EYV9_9HELI</name>
<reference evidence="3" key="1">
    <citation type="journal article" date="2014" name="Genome Announc.">
        <title>Draft genome sequences of six enterohepatic helicobacter species isolated from humans and one from rhesus macaques.</title>
        <authorList>
            <person name="Shen Z."/>
            <person name="Sheh A."/>
            <person name="Young S.K."/>
            <person name="Abouelliel A."/>
            <person name="Ward D.V."/>
            <person name="Earl A.M."/>
            <person name="Fox J.G."/>
        </authorList>
    </citation>
    <scope>NUCLEOTIDE SEQUENCE [LARGE SCALE GENOMIC DNA]</scope>
    <source>
        <strain evidence="3">MIT 98-5489</strain>
    </source>
</reference>
<dbReference type="RefSeq" id="WP_005021242.1">
    <property type="nucleotide sequence ID" value="NZ_DS990442.1"/>
</dbReference>
<protein>
    <submittedName>
        <fullName evidence="2">M protein repeat protein</fullName>
    </submittedName>
</protein>
<dbReference type="eggNOG" id="COG1216">
    <property type="taxonomic scope" value="Bacteria"/>
</dbReference>
<organism evidence="2 3">
    <name type="scientific">Helicobacter pullorum MIT 98-5489</name>
    <dbReference type="NCBI Taxonomy" id="537972"/>
    <lineage>
        <taxon>Bacteria</taxon>
        <taxon>Pseudomonadati</taxon>
        <taxon>Campylobacterota</taxon>
        <taxon>Epsilonproteobacteria</taxon>
        <taxon>Campylobacterales</taxon>
        <taxon>Helicobacteraceae</taxon>
        <taxon>Helicobacter</taxon>
    </lineage>
</organism>
<keyword evidence="1" id="KW-0175">Coiled coil</keyword>
<dbReference type="SUPFAM" id="SSF52540">
    <property type="entry name" value="P-loop containing nucleoside triphosphate hydrolases"/>
    <property type="match status" value="1"/>
</dbReference>
<evidence type="ECO:0000256" key="1">
    <source>
        <dbReference type="SAM" id="Coils"/>
    </source>
</evidence>
<gene>
    <name evidence="2" type="ORF">HPMG_00531</name>
</gene>
<sequence>MTAYVHIGTPKTGTTTIQTFMAKNNEALKQKGFLYSTSIIAGWQHWRLSSWVNTELVEKKNEQQQKFCQEIKDLIKQEIKANQDKTFVFSTESLTWDVNLNISAPVFMLQKLLKELGFDEVKIILYCRNQADLMVSADSENIKMYHGLCAAKDLPSHHIKTPIMFDFQNIIQKYMEVFGRDNLIVKLFDKNEFLEGDLIKDFLQNLGLKLDNSFVIPPSQNETLDLIGFELGERLNTHFKNRAERNLYGLEMFRCSPHFQSKDKELKFMPKKDHYKAWNDYFEESNEWVRKEFFPHKERLFPKKDLSNYKENYELKEMKPEYWDRIAAFIVDFAKNRKKIIDDKDKLITTLTQQKQQLEQTNTDLQSQLSSKSQQLTQVKSQLTSKSQELESLKSQYDSKIKELQVNLKITQDSLSSLPIKKQTLEIKNLESDLKIKELKAKQIEKELGYSYNVLEELDLKKQELISVKQQLDSTKKQLESKNTGLKSNLNYLIFKGNLSYLSTMTSAKDRIHNHLSYKLGKAMIENSKSILGYIRMPYVLSYIKEQHNKEQKQYQEQIKKNPNLKLPKLESYKDYKEALKEKECFTYKLGEALMKADKTWYKGGYVKLWFEAKRLEREIM</sequence>
<evidence type="ECO:0000313" key="2">
    <source>
        <dbReference type="EMBL" id="EEQ63074.1"/>
    </source>
</evidence>
<evidence type="ECO:0000313" key="3">
    <source>
        <dbReference type="Proteomes" id="UP000003953"/>
    </source>
</evidence>
<dbReference type="Gene3D" id="3.40.50.300">
    <property type="entry name" value="P-loop containing nucleotide triphosphate hydrolases"/>
    <property type="match status" value="1"/>
</dbReference>
<accession>C5EYV9</accession>
<feature type="coiled-coil region" evidence="1">
    <location>
        <begin position="341"/>
        <end position="489"/>
    </location>
</feature>
<dbReference type="AlphaFoldDB" id="C5EYV9"/>
<dbReference type="eggNOG" id="COG1874">
    <property type="taxonomic scope" value="Bacteria"/>
</dbReference>
<dbReference type="InterPro" id="IPR027417">
    <property type="entry name" value="P-loop_NTPase"/>
</dbReference>